<evidence type="ECO:0000256" key="3">
    <source>
        <dbReference type="ARBA" id="ARBA00023163"/>
    </source>
</evidence>
<comment type="caution">
    <text evidence="5">The sequence shown here is derived from an EMBL/GenBank/DDBJ whole genome shotgun (WGS) entry which is preliminary data.</text>
</comment>
<protein>
    <submittedName>
        <fullName evidence="5">RNA polymerase subunit sigma</fullName>
    </submittedName>
</protein>
<accession>A0ABQ6ZC18</accession>
<dbReference type="PANTHER" id="PTHR43133:SF39">
    <property type="entry name" value="SIMILAR TO RNA POLYMERASE SIGMA-E FACTOR"/>
    <property type="match status" value="1"/>
</dbReference>
<evidence type="ECO:0000313" key="6">
    <source>
        <dbReference type="Proteomes" id="UP000788419"/>
    </source>
</evidence>
<dbReference type="EMBL" id="PDWN01000001">
    <property type="protein sequence ID" value="KAF1697588.1"/>
    <property type="molecule type" value="Genomic_DNA"/>
</dbReference>
<proteinExistence type="predicted"/>
<gene>
    <name evidence="5" type="ORF">CSC65_01650</name>
</gene>
<dbReference type="InterPro" id="IPR013324">
    <property type="entry name" value="RNA_pol_sigma_r3/r4-like"/>
</dbReference>
<dbReference type="NCBIfam" id="TIGR02937">
    <property type="entry name" value="sigma70-ECF"/>
    <property type="match status" value="1"/>
</dbReference>
<reference evidence="5 6" key="1">
    <citation type="submission" date="2017-10" db="EMBL/GenBank/DDBJ databases">
        <title>Whole genome sequencing of members of genus Pseudoxanthomonas.</title>
        <authorList>
            <person name="Kumar S."/>
            <person name="Bansal K."/>
            <person name="Kaur A."/>
            <person name="Patil P."/>
            <person name="Sharma S."/>
            <person name="Patil P.B."/>
        </authorList>
    </citation>
    <scope>NUCLEOTIDE SEQUENCE [LARGE SCALE GENOMIC DNA]</scope>
    <source>
        <strain evidence="5 6">DSM 17801</strain>
    </source>
</reference>
<dbReference type="InterPro" id="IPR036388">
    <property type="entry name" value="WH-like_DNA-bd_sf"/>
</dbReference>
<evidence type="ECO:0000313" key="5">
    <source>
        <dbReference type="EMBL" id="KAF1697588.1"/>
    </source>
</evidence>
<name>A0ABQ6ZC18_9GAMM</name>
<feature type="domain" description="RNA polymerase sigma-70 ECF-like HTH" evidence="4">
    <location>
        <begin position="8"/>
        <end position="183"/>
    </location>
</feature>
<dbReference type="InterPro" id="IPR014284">
    <property type="entry name" value="RNA_pol_sigma-70_dom"/>
</dbReference>
<dbReference type="Proteomes" id="UP000788419">
    <property type="component" value="Unassembled WGS sequence"/>
</dbReference>
<evidence type="ECO:0000256" key="2">
    <source>
        <dbReference type="ARBA" id="ARBA00023082"/>
    </source>
</evidence>
<dbReference type="Gene3D" id="1.10.10.10">
    <property type="entry name" value="Winged helix-like DNA-binding domain superfamily/Winged helix DNA-binding domain"/>
    <property type="match status" value="1"/>
</dbReference>
<dbReference type="NCBIfam" id="TIGR02999">
    <property type="entry name" value="Sig-70_X6"/>
    <property type="match status" value="1"/>
</dbReference>
<evidence type="ECO:0000256" key="1">
    <source>
        <dbReference type="ARBA" id="ARBA00023015"/>
    </source>
</evidence>
<keyword evidence="1" id="KW-0805">Transcription regulation</keyword>
<sequence length="184" mass="20545">MVRSLMGNEITQLLERVSAGEPAHLSEVFERLYPQLRQIAASRLRPGERTLTPTVLVHELYLRASSGEPLSGSDRRHFFTTAAKAMRWILVDHARRKAAGKRGGDLLEVTLTESLAGGPEPDVLDLHEALQGLGEIAPQQRDIVELHYFGGLEFADVAAVLGISERTVYRQWQRARAFLHAQLE</sequence>
<dbReference type="InterPro" id="IPR039425">
    <property type="entry name" value="RNA_pol_sigma-70-like"/>
</dbReference>
<keyword evidence="2" id="KW-0731">Sigma factor</keyword>
<dbReference type="InterPro" id="IPR053812">
    <property type="entry name" value="HTH_Sigma70_ECF-like"/>
</dbReference>
<dbReference type="InterPro" id="IPR011517">
    <property type="entry name" value="RNA_pol_sigma70_ECF-like"/>
</dbReference>
<dbReference type="SUPFAM" id="SSF88659">
    <property type="entry name" value="Sigma3 and sigma4 domains of RNA polymerase sigma factors"/>
    <property type="match status" value="1"/>
</dbReference>
<organism evidence="5 6">
    <name type="scientific">Pseudoxanthomonas daejeonensis</name>
    <dbReference type="NCBI Taxonomy" id="266062"/>
    <lineage>
        <taxon>Bacteria</taxon>
        <taxon>Pseudomonadati</taxon>
        <taxon>Pseudomonadota</taxon>
        <taxon>Gammaproteobacteria</taxon>
        <taxon>Lysobacterales</taxon>
        <taxon>Lysobacteraceae</taxon>
        <taxon>Pseudoxanthomonas</taxon>
    </lineage>
</organism>
<dbReference type="PANTHER" id="PTHR43133">
    <property type="entry name" value="RNA POLYMERASE ECF-TYPE SIGMA FACTO"/>
    <property type="match status" value="1"/>
</dbReference>
<keyword evidence="6" id="KW-1185">Reference proteome</keyword>
<dbReference type="Pfam" id="PF07638">
    <property type="entry name" value="Sigma70_ECF"/>
    <property type="match status" value="1"/>
</dbReference>
<keyword evidence="3" id="KW-0804">Transcription</keyword>
<evidence type="ECO:0000259" key="4">
    <source>
        <dbReference type="Pfam" id="PF07638"/>
    </source>
</evidence>